<evidence type="ECO:0000259" key="2">
    <source>
        <dbReference type="PROSITE" id="PS50157"/>
    </source>
</evidence>
<dbReference type="GO" id="GO:0008270">
    <property type="term" value="F:zinc ion binding"/>
    <property type="evidence" value="ECO:0007669"/>
    <property type="project" value="UniProtKB-KW"/>
</dbReference>
<keyword evidence="1" id="KW-0479">Metal-binding</keyword>
<dbReference type="InterPro" id="IPR013087">
    <property type="entry name" value="Znf_C2H2_type"/>
</dbReference>
<name>A0AAN6XY91_9PEZI</name>
<keyword evidence="1" id="KW-0862">Zinc</keyword>
<reference evidence="3" key="2">
    <citation type="submission" date="2023-05" db="EMBL/GenBank/DDBJ databases">
        <authorList>
            <consortium name="Lawrence Berkeley National Laboratory"/>
            <person name="Steindorff A."/>
            <person name="Hensen N."/>
            <person name="Bonometti L."/>
            <person name="Westerberg I."/>
            <person name="Brannstrom I.O."/>
            <person name="Guillou S."/>
            <person name="Cros-Aarteil S."/>
            <person name="Calhoun S."/>
            <person name="Haridas S."/>
            <person name="Kuo A."/>
            <person name="Mondo S."/>
            <person name="Pangilinan J."/>
            <person name="Riley R."/>
            <person name="Labutti K."/>
            <person name="Andreopoulos B."/>
            <person name="Lipzen A."/>
            <person name="Chen C."/>
            <person name="Yanf M."/>
            <person name="Daum C."/>
            <person name="Ng V."/>
            <person name="Clum A."/>
            <person name="Ohm R."/>
            <person name="Martin F."/>
            <person name="Silar P."/>
            <person name="Natvig D."/>
            <person name="Lalanne C."/>
            <person name="Gautier V."/>
            <person name="Ament-Velasquez S.L."/>
            <person name="Kruys A."/>
            <person name="Hutchinson M.I."/>
            <person name="Powell A.J."/>
            <person name="Barry K."/>
            <person name="Miller A.N."/>
            <person name="Grigoriev I.V."/>
            <person name="Debuchy R."/>
            <person name="Gladieux P."/>
            <person name="Thoren M.H."/>
            <person name="Johannesson H."/>
        </authorList>
    </citation>
    <scope>NUCLEOTIDE SEQUENCE</scope>
    <source>
        <strain evidence="3">PSN293</strain>
    </source>
</reference>
<comment type="caution">
    <text evidence="3">The sequence shown here is derived from an EMBL/GenBank/DDBJ whole genome shotgun (WGS) entry which is preliminary data.</text>
</comment>
<proteinExistence type="predicted"/>
<organism evidence="3 4">
    <name type="scientific">Rhypophila decipiens</name>
    <dbReference type="NCBI Taxonomy" id="261697"/>
    <lineage>
        <taxon>Eukaryota</taxon>
        <taxon>Fungi</taxon>
        <taxon>Dikarya</taxon>
        <taxon>Ascomycota</taxon>
        <taxon>Pezizomycotina</taxon>
        <taxon>Sordariomycetes</taxon>
        <taxon>Sordariomycetidae</taxon>
        <taxon>Sordariales</taxon>
        <taxon>Naviculisporaceae</taxon>
        <taxon>Rhypophila</taxon>
    </lineage>
</organism>
<dbReference type="AlphaFoldDB" id="A0AAN6XY91"/>
<reference evidence="3" key="1">
    <citation type="journal article" date="2023" name="Mol. Phylogenet. Evol.">
        <title>Genome-scale phylogeny and comparative genomics of the fungal order Sordariales.</title>
        <authorList>
            <person name="Hensen N."/>
            <person name="Bonometti L."/>
            <person name="Westerberg I."/>
            <person name="Brannstrom I.O."/>
            <person name="Guillou S."/>
            <person name="Cros-Aarteil S."/>
            <person name="Calhoun S."/>
            <person name="Haridas S."/>
            <person name="Kuo A."/>
            <person name="Mondo S."/>
            <person name="Pangilinan J."/>
            <person name="Riley R."/>
            <person name="LaButti K."/>
            <person name="Andreopoulos B."/>
            <person name="Lipzen A."/>
            <person name="Chen C."/>
            <person name="Yan M."/>
            <person name="Daum C."/>
            <person name="Ng V."/>
            <person name="Clum A."/>
            <person name="Steindorff A."/>
            <person name="Ohm R.A."/>
            <person name="Martin F."/>
            <person name="Silar P."/>
            <person name="Natvig D.O."/>
            <person name="Lalanne C."/>
            <person name="Gautier V."/>
            <person name="Ament-Velasquez S.L."/>
            <person name="Kruys A."/>
            <person name="Hutchinson M.I."/>
            <person name="Powell A.J."/>
            <person name="Barry K."/>
            <person name="Miller A.N."/>
            <person name="Grigoriev I.V."/>
            <person name="Debuchy R."/>
            <person name="Gladieux P."/>
            <person name="Hiltunen Thoren M."/>
            <person name="Johannesson H."/>
        </authorList>
    </citation>
    <scope>NUCLEOTIDE SEQUENCE</scope>
    <source>
        <strain evidence="3">PSN293</strain>
    </source>
</reference>
<protein>
    <recommendedName>
        <fullName evidence="2">C2H2-type domain-containing protein</fullName>
    </recommendedName>
</protein>
<evidence type="ECO:0000313" key="3">
    <source>
        <dbReference type="EMBL" id="KAK4207800.1"/>
    </source>
</evidence>
<gene>
    <name evidence="3" type="ORF">QBC37DRAFT_86647</name>
</gene>
<dbReference type="EMBL" id="MU858273">
    <property type="protein sequence ID" value="KAK4207800.1"/>
    <property type="molecule type" value="Genomic_DNA"/>
</dbReference>
<dbReference type="PROSITE" id="PS00028">
    <property type="entry name" value="ZINC_FINGER_C2H2_1"/>
    <property type="match status" value="1"/>
</dbReference>
<keyword evidence="1" id="KW-0863">Zinc-finger</keyword>
<feature type="domain" description="C2H2-type" evidence="2">
    <location>
        <begin position="289"/>
        <end position="317"/>
    </location>
</feature>
<sequence length="323" mass="36225">MSTPNLQGIPLEIRDLIYRDLLSLPSGLQTILLLPHQNITPNTESQCCSPWYSPSLTCHQLRHEISAFARRQTIQISTKHDSKDLHTNVNIPCLCGFGSRILKPKISIHINPLQQRETIPGVYASLLSLTRRLCKIPGLLPEVKIYLDGSLPPPLLPNELDLQRAPLNMIVLLFPFRLLRGVKSAGVFIAGDGPLKIWPSSEKYIFLYEFAERVYQDMQAEELKESADSNCIVADLITALECALRDDDGIICKENRLADLVGLGRYPLRDRSRAGNSFSSDRALERLDELCGFCGHLFRSEGRLTRHQVIFHGGTEDTGAVTR</sequence>
<evidence type="ECO:0000313" key="4">
    <source>
        <dbReference type="Proteomes" id="UP001301769"/>
    </source>
</evidence>
<accession>A0AAN6XY91</accession>
<keyword evidence="4" id="KW-1185">Reference proteome</keyword>
<dbReference type="Proteomes" id="UP001301769">
    <property type="component" value="Unassembled WGS sequence"/>
</dbReference>
<dbReference type="PROSITE" id="PS50157">
    <property type="entry name" value="ZINC_FINGER_C2H2_2"/>
    <property type="match status" value="1"/>
</dbReference>
<evidence type="ECO:0000256" key="1">
    <source>
        <dbReference type="PROSITE-ProRule" id="PRU00042"/>
    </source>
</evidence>